<keyword evidence="6 9" id="KW-0472">Membrane</keyword>
<keyword evidence="2" id="KW-0813">Transport</keyword>
<dbReference type="RefSeq" id="WP_153247784.1">
    <property type="nucleotide sequence ID" value="NZ_CP044205.1"/>
</dbReference>
<comment type="subcellular location">
    <subcellularLocation>
        <location evidence="1 8">Cell membrane</location>
        <topology evidence="1 8">Multi-pass membrane protein</topology>
    </subcellularLocation>
</comment>
<dbReference type="PANTHER" id="PTHR30561:SF1">
    <property type="entry name" value="MULTIDRUG TRANSPORTER EMRE"/>
    <property type="match status" value="1"/>
</dbReference>
<evidence type="ECO:0000256" key="6">
    <source>
        <dbReference type="ARBA" id="ARBA00023136"/>
    </source>
</evidence>
<dbReference type="GO" id="GO:0022857">
    <property type="term" value="F:transmembrane transporter activity"/>
    <property type="evidence" value="ECO:0007669"/>
    <property type="project" value="InterPro"/>
</dbReference>
<gene>
    <name evidence="10" type="ORF">F6R98_03460</name>
</gene>
<evidence type="ECO:0000256" key="3">
    <source>
        <dbReference type="ARBA" id="ARBA00022475"/>
    </source>
</evidence>
<keyword evidence="5 9" id="KW-1133">Transmembrane helix</keyword>
<dbReference type="PANTHER" id="PTHR30561">
    <property type="entry name" value="SMR FAMILY PROTON-DEPENDENT DRUG EFFLUX TRANSPORTER SUGE"/>
    <property type="match status" value="1"/>
</dbReference>
<dbReference type="SUPFAM" id="SSF103481">
    <property type="entry name" value="Multidrug resistance efflux transporter EmrE"/>
    <property type="match status" value="1"/>
</dbReference>
<proteinExistence type="inferred from homology"/>
<evidence type="ECO:0000256" key="8">
    <source>
        <dbReference type="RuleBase" id="RU003942"/>
    </source>
</evidence>
<reference evidence="10 11" key="1">
    <citation type="submission" date="2019-09" db="EMBL/GenBank/DDBJ databases">
        <title>Ecophysiology of the spiral-shaped methanotroph Methylospira mobilis as revealed by the complete genome sequence.</title>
        <authorList>
            <person name="Oshkin I.Y."/>
            <person name="Dedysh S.N."/>
            <person name="Miroshnikov K."/>
            <person name="Danilova O.V."/>
            <person name="Hakobyan A."/>
            <person name="Liesack W."/>
        </authorList>
    </citation>
    <scope>NUCLEOTIDE SEQUENCE [LARGE SCALE GENOMIC DNA]</scope>
    <source>
        <strain evidence="10 11">Shm1</strain>
    </source>
</reference>
<feature type="transmembrane region" description="Helical" evidence="9">
    <location>
        <begin position="58"/>
        <end position="79"/>
    </location>
</feature>
<organism evidence="10 11">
    <name type="scientific">Candidatus Methylospira mobilis</name>
    <dbReference type="NCBI Taxonomy" id="1808979"/>
    <lineage>
        <taxon>Bacteria</taxon>
        <taxon>Pseudomonadati</taxon>
        <taxon>Pseudomonadota</taxon>
        <taxon>Gammaproteobacteria</taxon>
        <taxon>Methylococcales</taxon>
        <taxon>Methylococcaceae</taxon>
        <taxon>Candidatus Methylospira</taxon>
    </lineage>
</organism>
<dbReference type="InterPro" id="IPR037185">
    <property type="entry name" value="EmrE-like"/>
</dbReference>
<evidence type="ECO:0000313" key="10">
    <source>
        <dbReference type="EMBL" id="QFY41801.1"/>
    </source>
</evidence>
<protein>
    <submittedName>
        <fullName evidence="10">Multidrug efflux SMR transporter</fullName>
    </submittedName>
</protein>
<keyword evidence="11" id="KW-1185">Reference proteome</keyword>
<keyword evidence="4 8" id="KW-0812">Transmembrane</keyword>
<dbReference type="FunFam" id="1.10.3730.20:FF:000001">
    <property type="entry name" value="Quaternary ammonium compound resistance transporter SugE"/>
    <property type="match status" value="1"/>
</dbReference>
<keyword evidence="3" id="KW-1003">Cell membrane</keyword>
<comment type="similarity">
    <text evidence="7 8">Belongs to the drug/metabolite transporter (DMT) superfamily. Small multidrug resistance (SMR) (TC 2.A.7.1) family.</text>
</comment>
<evidence type="ECO:0000256" key="4">
    <source>
        <dbReference type="ARBA" id="ARBA00022692"/>
    </source>
</evidence>
<evidence type="ECO:0000256" key="5">
    <source>
        <dbReference type="ARBA" id="ARBA00022989"/>
    </source>
</evidence>
<name>A0A5Q0BHW7_9GAMM</name>
<feature type="transmembrane region" description="Helical" evidence="9">
    <location>
        <begin position="85"/>
        <end position="103"/>
    </location>
</feature>
<dbReference type="InterPro" id="IPR000390">
    <property type="entry name" value="Small_drug/metabolite_transptr"/>
</dbReference>
<evidence type="ECO:0000256" key="1">
    <source>
        <dbReference type="ARBA" id="ARBA00004651"/>
    </source>
</evidence>
<dbReference type="EMBL" id="CP044205">
    <property type="protein sequence ID" value="QFY41801.1"/>
    <property type="molecule type" value="Genomic_DNA"/>
</dbReference>
<dbReference type="GO" id="GO:1990961">
    <property type="term" value="P:xenobiotic detoxification by transmembrane export across the plasma membrane"/>
    <property type="evidence" value="ECO:0007669"/>
    <property type="project" value="UniProtKB-ARBA"/>
</dbReference>
<evidence type="ECO:0000256" key="9">
    <source>
        <dbReference type="SAM" id="Phobius"/>
    </source>
</evidence>
<dbReference type="InParanoid" id="A0A5Q0BHW7"/>
<evidence type="ECO:0000256" key="2">
    <source>
        <dbReference type="ARBA" id="ARBA00022448"/>
    </source>
</evidence>
<dbReference type="KEGG" id="mmob:F6R98_03460"/>
<dbReference type="InterPro" id="IPR045324">
    <property type="entry name" value="Small_multidrug_res"/>
</dbReference>
<dbReference type="OrthoDB" id="9808638at2"/>
<sequence length="107" mass="11545">MNSWFFLILAIVLEVAGTTSMKFSDGFTRVLPSVLIFVFYAASFSALVWALKELELGLSYAVWAGSGTAIIAVIGIVYFHEAISMLKLISLGFIIFGVIGLHLSGGH</sequence>
<evidence type="ECO:0000256" key="7">
    <source>
        <dbReference type="ARBA" id="ARBA00038032"/>
    </source>
</evidence>
<accession>A0A5Q0BHW7</accession>
<dbReference type="Pfam" id="PF00893">
    <property type="entry name" value="Multi_Drug_Res"/>
    <property type="match status" value="1"/>
</dbReference>
<dbReference type="AlphaFoldDB" id="A0A5Q0BHW7"/>
<evidence type="ECO:0000313" key="11">
    <source>
        <dbReference type="Proteomes" id="UP000325755"/>
    </source>
</evidence>
<dbReference type="GO" id="GO:0005886">
    <property type="term" value="C:plasma membrane"/>
    <property type="evidence" value="ECO:0007669"/>
    <property type="project" value="UniProtKB-SubCell"/>
</dbReference>
<dbReference type="Proteomes" id="UP000325755">
    <property type="component" value="Chromosome"/>
</dbReference>
<feature type="transmembrane region" description="Helical" evidence="9">
    <location>
        <begin position="33"/>
        <end position="51"/>
    </location>
</feature>
<dbReference type="Gene3D" id="1.10.3730.20">
    <property type="match status" value="1"/>
</dbReference>